<dbReference type="Gene3D" id="1.10.3760.10">
    <property type="entry name" value="PgpA-like"/>
    <property type="match status" value="1"/>
</dbReference>
<dbReference type="AlphaFoldDB" id="A0A0P1MSE4"/>
<organism evidence="3 4">
    <name type="scientific">Candidatus Chryseopegocella kryptomonas</name>
    <dbReference type="NCBI Taxonomy" id="1633643"/>
    <lineage>
        <taxon>Bacteria</taxon>
        <taxon>Pseudomonadati</taxon>
        <taxon>Candidatus Kryptoniota</taxon>
        <taxon>Candidatus Chryseopegocella</taxon>
    </lineage>
</organism>
<keyword evidence="1" id="KW-0812">Transmembrane</keyword>
<name>A0A0P1MSE4_9BACT</name>
<dbReference type="InterPro" id="IPR026037">
    <property type="entry name" value="PgpA"/>
</dbReference>
<accession>A0A0P1MSE4</accession>
<dbReference type="InterPro" id="IPR007686">
    <property type="entry name" value="YutG/PgpA"/>
</dbReference>
<keyword evidence="1" id="KW-0472">Membrane</keyword>
<feature type="transmembrane region" description="Helical" evidence="1">
    <location>
        <begin position="94"/>
        <end position="114"/>
    </location>
</feature>
<dbReference type="PIRSF" id="PIRSF006162">
    <property type="entry name" value="PgpA"/>
    <property type="match status" value="1"/>
</dbReference>
<gene>
    <name evidence="3" type="ORF">JGI23_00542</name>
</gene>
<dbReference type="RefSeq" id="WP_092348097.1">
    <property type="nucleotide sequence ID" value="NZ_CZVW01000004.1"/>
</dbReference>
<feature type="domain" description="YutG/PgpA" evidence="2">
    <location>
        <begin position="20"/>
        <end position="154"/>
    </location>
</feature>
<dbReference type="PANTHER" id="PTHR36305">
    <property type="entry name" value="PHOSPHATIDYLGLYCEROPHOSPHATASE A"/>
    <property type="match status" value="1"/>
</dbReference>
<evidence type="ECO:0000256" key="1">
    <source>
        <dbReference type="SAM" id="Phobius"/>
    </source>
</evidence>
<feature type="transmembrane region" description="Helical" evidence="1">
    <location>
        <begin position="56"/>
        <end position="74"/>
    </location>
</feature>
<evidence type="ECO:0000259" key="2">
    <source>
        <dbReference type="Pfam" id="PF04608"/>
    </source>
</evidence>
<dbReference type="SUPFAM" id="SSF101307">
    <property type="entry name" value="YutG-like"/>
    <property type="match status" value="1"/>
</dbReference>
<dbReference type="InterPro" id="IPR036681">
    <property type="entry name" value="PgpA-like_sf"/>
</dbReference>
<dbReference type="PANTHER" id="PTHR36305:SF1">
    <property type="entry name" value="PHOSPHATIDYLGLYCEROPHOSPHATASE A"/>
    <property type="match status" value="1"/>
</dbReference>
<dbReference type="CDD" id="cd06971">
    <property type="entry name" value="PgpA"/>
    <property type="match status" value="1"/>
</dbReference>
<dbReference type="Pfam" id="PF04608">
    <property type="entry name" value="PgpA"/>
    <property type="match status" value="1"/>
</dbReference>
<evidence type="ECO:0000313" key="4">
    <source>
        <dbReference type="Proteomes" id="UP000199197"/>
    </source>
</evidence>
<feature type="transmembrane region" description="Helical" evidence="1">
    <location>
        <begin position="135"/>
        <end position="159"/>
    </location>
</feature>
<reference evidence="4" key="1">
    <citation type="submission" date="2015-11" db="EMBL/GenBank/DDBJ databases">
        <authorList>
            <person name="Varghese N."/>
        </authorList>
    </citation>
    <scope>NUCLEOTIDE SEQUENCE [LARGE SCALE GENOMIC DNA]</scope>
    <source>
        <strain evidence="4">JGI-23</strain>
    </source>
</reference>
<dbReference type="EMBL" id="CZVW01000004">
    <property type="protein sequence ID" value="CUS98717.1"/>
    <property type="molecule type" value="Genomic_DNA"/>
</dbReference>
<evidence type="ECO:0000313" key="3">
    <source>
        <dbReference type="EMBL" id="CUS98717.1"/>
    </source>
</evidence>
<dbReference type="GO" id="GO:0008962">
    <property type="term" value="F:phosphatidylglycerophosphatase activity"/>
    <property type="evidence" value="ECO:0007669"/>
    <property type="project" value="InterPro"/>
</dbReference>
<sequence length="161" mass="18040">MLQLEKEHQSQYKISILSKLIATGFFSGYAPVAPGTAGSLIAVLIYWFFINSNFQLLILSAAFFALGVITSAEFERRDGHDPSIVVVDEIVGMWISLLFVQKRIGIVLFSFLVFRIMDVIKPPPARKFDRMSGGIGIMMDDVIAGVYANVLTQIFYHIFLK</sequence>
<proteinExistence type="predicted"/>
<dbReference type="Proteomes" id="UP000199197">
    <property type="component" value="Unassembled WGS sequence"/>
</dbReference>
<dbReference type="GO" id="GO:0006629">
    <property type="term" value="P:lipid metabolic process"/>
    <property type="evidence" value="ECO:0007669"/>
    <property type="project" value="InterPro"/>
</dbReference>
<keyword evidence="1" id="KW-1133">Transmembrane helix</keyword>
<keyword evidence="4" id="KW-1185">Reference proteome</keyword>
<feature type="transmembrane region" description="Helical" evidence="1">
    <location>
        <begin position="20"/>
        <end position="49"/>
    </location>
</feature>
<dbReference type="OrthoDB" id="9804091at2"/>
<protein>
    <submittedName>
        <fullName evidence="3">Phosphatidylglycerophosphatase A</fullName>
    </submittedName>
</protein>